<dbReference type="Pfam" id="PF13508">
    <property type="entry name" value="Acetyltransf_7"/>
    <property type="match status" value="1"/>
</dbReference>
<dbReference type="Proteomes" id="UP001216709">
    <property type="component" value="Unassembled WGS sequence"/>
</dbReference>
<comment type="caution">
    <text evidence="2">The sequence shown here is derived from an EMBL/GenBank/DDBJ whole genome shotgun (WGS) entry which is preliminary data.</text>
</comment>
<dbReference type="AlphaFoldDB" id="A0AAW6KLQ6"/>
<dbReference type="InterPro" id="IPR000182">
    <property type="entry name" value="GNAT_dom"/>
</dbReference>
<feature type="non-terminal residue" evidence="2">
    <location>
        <position position="84"/>
    </location>
</feature>
<evidence type="ECO:0000313" key="2">
    <source>
        <dbReference type="EMBL" id="MDE1455942.1"/>
    </source>
</evidence>
<protein>
    <submittedName>
        <fullName evidence="2">GNAT family N-acetyltransferase</fullName>
    </submittedName>
</protein>
<proteinExistence type="predicted"/>
<dbReference type="RefSeq" id="WP_274686326.1">
    <property type="nucleotide sequence ID" value="NZ_JARAFO010000950.1"/>
</dbReference>
<organism evidence="2 3">
    <name type="scientific">Bacillus paralicheniformis</name>
    <dbReference type="NCBI Taxonomy" id="1648923"/>
    <lineage>
        <taxon>Bacteria</taxon>
        <taxon>Bacillati</taxon>
        <taxon>Bacillota</taxon>
        <taxon>Bacilli</taxon>
        <taxon>Bacillales</taxon>
        <taxon>Bacillaceae</taxon>
        <taxon>Bacillus</taxon>
    </lineage>
</organism>
<evidence type="ECO:0000313" key="3">
    <source>
        <dbReference type="Proteomes" id="UP001216709"/>
    </source>
</evidence>
<dbReference type="CDD" id="cd04301">
    <property type="entry name" value="NAT_SF"/>
    <property type="match status" value="1"/>
</dbReference>
<dbReference type="SUPFAM" id="SSF55729">
    <property type="entry name" value="Acyl-CoA N-acyltransferases (Nat)"/>
    <property type="match status" value="1"/>
</dbReference>
<dbReference type="PROSITE" id="PS51186">
    <property type="entry name" value="GNAT"/>
    <property type="match status" value="1"/>
</dbReference>
<dbReference type="InterPro" id="IPR016181">
    <property type="entry name" value="Acyl_CoA_acyltransferase"/>
</dbReference>
<feature type="domain" description="N-acetyltransferase" evidence="1">
    <location>
        <begin position="1"/>
        <end position="84"/>
    </location>
</feature>
<dbReference type="EMBL" id="JARAFO010000950">
    <property type="protein sequence ID" value="MDE1455942.1"/>
    <property type="molecule type" value="Genomic_DNA"/>
</dbReference>
<gene>
    <name evidence="2" type="ORF">PVN32_27990</name>
</gene>
<accession>A0AAW6KLQ6</accession>
<sequence>LKEQNDIYHKEEGRHHVLMYAEFDSFIFIDYLFVSKDARGQGLGSKLIEKLKKKNKPILLEVEPVDEDDADTAKRLKFYQKENF</sequence>
<dbReference type="GO" id="GO:0016747">
    <property type="term" value="F:acyltransferase activity, transferring groups other than amino-acyl groups"/>
    <property type="evidence" value="ECO:0007669"/>
    <property type="project" value="InterPro"/>
</dbReference>
<feature type="non-terminal residue" evidence="2">
    <location>
        <position position="1"/>
    </location>
</feature>
<dbReference type="Gene3D" id="3.40.630.30">
    <property type="match status" value="1"/>
</dbReference>
<name>A0AAW6KLQ6_9BACI</name>
<evidence type="ECO:0000259" key="1">
    <source>
        <dbReference type="PROSITE" id="PS51186"/>
    </source>
</evidence>
<reference evidence="2" key="1">
    <citation type="submission" date="2022-12" db="EMBL/GenBank/DDBJ databases">
        <title>Draft Genome Sequences of Bacillus licheniformis and Bacillus paralicheniformis strains isolated from Irish skim milk powders.</title>
        <authorList>
            <person name="Lourenco A."/>
            <person name="Li F."/>
            <person name="Geraldine D."/>
            <person name="Tobin J.T."/>
            <person name="Butler F."/>
            <person name="Jordan K."/>
            <person name="Obrien T."/>
        </authorList>
    </citation>
    <scope>NUCLEOTIDE SEQUENCE</scope>
    <source>
        <strain evidence="2">3370</strain>
    </source>
</reference>